<dbReference type="GO" id="GO:0004300">
    <property type="term" value="F:enoyl-CoA hydratase activity"/>
    <property type="evidence" value="ECO:0007669"/>
    <property type="project" value="UniProtKB-EC"/>
</dbReference>
<dbReference type="PANTHER" id="PTHR43459:SF1">
    <property type="entry name" value="EG:BACN32G11.4 PROTEIN"/>
    <property type="match status" value="1"/>
</dbReference>
<dbReference type="InterPro" id="IPR001753">
    <property type="entry name" value="Enoyl-CoA_hydra/iso"/>
</dbReference>
<dbReference type="SUPFAM" id="SSF52096">
    <property type="entry name" value="ClpP/crotonase"/>
    <property type="match status" value="1"/>
</dbReference>
<comment type="catalytic activity">
    <reaction evidence="3">
        <text>a (3S)-3-hydroxyacyl-CoA = a (2E)-enoyl-CoA + H2O</text>
        <dbReference type="Rhea" id="RHEA:16105"/>
        <dbReference type="ChEBI" id="CHEBI:15377"/>
        <dbReference type="ChEBI" id="CHEBI:57318"/>
        <dbReference type="ChEBI" id="CHEBI:58856"/>
        <dbReference type="EC" id="4.2.1.17"/>
    </reaction>
</comment>
<dbReference type="GO" id="GO:0006631">
    <property type="term" value="P:fatty acid metabolic process"/>
    <property type="evidence" value="ECO:0007669"/>
    <property type="project" value="UniProtKB-KW"/>
</dbReference>
<evidence type="ECO:0000256" key="4">
    <source>
        <dbReference type="ARBA" id="ARBA00023717"/>
    </source>
</evidence>
<dbReference type="InterPro" id="IPR029045">
    <property type="entry name" value="ClpP/crotonase-like_dom_sf"/>
</dbReference>
<gene>
    <name evidence="6" type="ORF">D5S18_26390</name>
</gene>
<keyword evidence="7" id="KW-1185">Reference proteome</keyword>
<comment type="catalytic activity">
    <reaction evidence="4">
        <text>a 4-saturated-(3S)-3-hydroxyacyl-CoA = a (3E)-enoyl-CoA + H2O</text>
        <dbReference type="Rhea" id="RHEA:20724"/>
        <dbReference type="ChEBI" id="CHEBI:15377"/>
        <dbReference type="ChEBI" id="CHEBI:58521"/>
        <dbReference type="ChEBI" id="CHEBI:137480"/>
        <dbReference type="EC" id="4.2.1.17"/>
    </reaction>
</comment>
<reference evidence="6 7" key="1">
    <citation type="submission" date="2018-09" db="EMBL/GenBank/DDBJ databases">
        <title>YIM PH21274 draft genome.</title>
        <authorList>
            <person name="Miao C."/>
        </authorList>
    </citation>
    <scope>NUCLEOTIDE SEQUENCE [LARGE SCALE GENOMIC DNA]</scope>
    <source>
        <strain evidence="6 7">YIM PH 21724</strain>
    </source>
</reference>
<dbReference type="Gene3D" id="6.20.390.20">
    <property type="match status" value="1"/>
</dbReference>
<keyword evidence="2" id="KW-0276">Fatty acid metabolism</keyword>
<keyword evidence="2" id="KW-0443">Lipid metabolism</keyword>
<accession>A0A3A4KD12</accession>
<dbReference type="Gene3D" id="3.90.226.10">
    <property type="entry name" value="2-enoyl-CoA Hydratase, Chain A, domain 1"/>
    <property type="match status" value="1"/>
</dbReference>
<evidence type="ECO:0000256" key="1">
    <source>
        <dbReference type="ARBA" id="ARBA00002994"/>
    </source>
</evidence>
<dbReference type="CDD" id="cd06558">
    <property type="entry name" value="crotonase-like"/>
    <property type="match status" value="1"/>
</dbReference>
<comment type="function">
    <text evidence="1">Could possibly oxidize fatty acids using specific components.</text>
</comment>
<dbReference type="InterPro" id="IPR018376">
    <property type="entry name" value="Enoyl-CoA_hyd/isom_CS"/>
</dbReference>
<name>A0A3A4KD12_9NOCA</name>
<evidence type="ECO:0000256" key="2">
    <source>
        <dbReference type="ARBA" id="ARBA00022832"/>
    </source>
</evidence>
<dbReference type="AlphaFoldDB" id="A0A3A4KD12"/>
<dbReference type="Pfam" id="PF00378">
    <property type="entry name" value="ECH_1"/>
    <property type="match status" value="1"/>
</dbReference>
<protein>
    <recommendedName>
        <fullName evidence="8">Enoyl-CoA hydratase</fullName>
    </recommendedName>
</protein>
<dbReference type="EMBL" id="QZFU01000036">
    <property type="protein sequence ID" value="RJO70735.1"/>
    <property type="molecule type" value="Genomic_DNA"/>
</dbReference>
<dbReference type="PROSITE" id="PS00166">
    <property type="entry name" value="ENOYL_COA_HYDRATASE"/>
    <property type="match status" value="1"/>
</dbReference>
<evidence type="ECO:0000256" key="5">
    <source>
        <dbReference type="RuleBase" id="RU003707"/>
    </source>
</evidence>
<sequence length="268" mass="29101">MSPRGGAASGNREAEPMVVAMSAVIVTRHDGILEIRIDDAQARNRLTPGVLAGIPAALRSADADPRIKVCVLLGRPDVFCLGARQEDLLSLRAGRLTAMYADECVRGPLRCRVPVVAAMRGHAIGGGLLLGLFCDVLVLSERSVYRANFLHYGFTPCLGAAAIMTNRLGAVLGAEMLLTADGYQGRTLRERAAPVRVVDHESVEPRASELAARLAAVPRSTLEMMKSLLTRSLRADTDRDIAEELDMQHRTIRLPEIADRLRETSDQR</sequence>
<comment type="caution">
    <text evidence="6">The sequence shown here is derived from an EMBL/GenBank/DDBJ whole genome shotgun (WGS) entry which is preliminary data.</text>
</comment>
<evidence type="ECO:0000313" key="6">
    <source>
        <dbReference type="EMBL" id="RJO70735.1"/>
    </source>
</evidence>
<proteinExistence type="inferred from homology"/>
<dbReference type="NCBIfam" id="NF005496">
    <property type="entry name" value="PRK07110.1"/>
    <property type="match status" value="1"/>
</dbReference>
<comment type="similarity">
    <text evidence="5">Belongs to the enoyl-CoA hydratase/isomerase family.</text>
</comment>
<evidence type="ECO:0008006" key="8">
    <source>
        <dbReference type="Google" id="ProtNLM"/>
    </source>
</evidence>
<dbReference type="PANTHER" id="PTHR43459">
    <property type="entry name" value="ENOYL-COA HYDRATASE"/>
    <property type="match status" value="1"/>
</dbReference>
<organism evidence="6 7">
    <name type="scientific">Nocardia panacis</name>
    <dbReference type="NCBI Taxonomy" id="2340916"/>
    <lineage>
        <taxon>Bacteria</taxon>
        <taxon>Bacillati</taxon>
        <taxon>Actinomycetota</taxon>
        <taxon>Actinomycetes</taxon>
        <taxon>Mycobacteriales</taxon>
        <taxon>Nocardiaceae</taxon>
        <taxon>Nocardia</taxon>
    </lineage>
</organism>
<evidence type="ECO:0000256" key="3">
    <source>
        <dbReference type="ARBA" id="ARBA00023709"/>
    </source>
</evidence>
<evidence type="ECO:0000313" key="7">
    <source>
        <dbReference type="Proteomes" id="UP000266677"/>
    </source>
</evidence>
<dbReference type="Proteomes" id="UP000266677">
    <property type="component" value="Unassembled WGS sequence"/>
</dbReference>